<reference evidence="5 6" key="1">
    <citation type="submission" date="2015-07" db="EMBL/GenBank/DDBJ databases">
        <title>Comparative genomics of the Sigatoka disease complex on banana suggests a link between parallel evolutionary changes in Pseudocercospora fijiensis and Pseudocercospora eumusae and increased virulence on the banana host.</title>
        <authorList>
            <person name="Chang T.-C."/>
            <person name="Salvucci A."/>
            <person name="Crous P.W."/>
            <person name="Stergiopoulos I."/>
        </authorList>
    </citation>
    <scope>NUCLEOTIDE SEQUENCE [LARGE SCALE GENOMIC DNA]</scope>
    <source>
        <strain evidence="5 6">CBS 114824</strain>
    </source>
</reference>
<dbReference type="EMBL" id="LFZN01000004">
    <property type="protein sequence ID" value="KXT06933.1"/>
    <property type="molecule type" value="Genomic_DNA"/>
</dbReference>
<organism evidence="5 6">
    <name type="scientific">Pseudocercospora eumusae</name>
    <dbReference type="NCBI Taxonomy" id="321146"/>
    <lineage>
        <taxon>Eukaryota</taxon>
        <taxon>Fungi</taxon>
        <taxon>Dikarya</taxon>
        <taxon>Ascomycota</taxon>
        <taxon>Pezizomycotina</taxon>
        <taxon>Dothideomycetes</taxon>
        <taxon>Dothideomycetidae</taxon>
        <taxon>Mycosphaerellales</taxon>
        <taxon>Mycosphaerellaceae</taxon>
        <taxon>Pseudocercospora</taxon>
    </lineage>
</organism>
<comment type="caution">
    <text evidence="5">The sequence shown here is derived from an EMBL/GenBank/DDBJ whole genome shotgun (WGS) entry which is preliminary data.</text>
</comment>
<evidence type="ECO:0000259" key="4">
    <source>
        <dbReference type="PROSITE" id="PS50011"/>
    </source>
</evidence>
<feature type="region of interest" description="Disordered" evidence="2">
    <location>
        <begin position="1"/>
        <end position="20"/>
    </location>
</feature>
<dbReference type="PANTHER" id="PTHR44167">
    <property type="entry name" value="OVARIAN-SPECIFIC SERINE/THREONINE-PROTEIN KINASE LOK-RELATED"/>
    <property type="match status" value="1"/>
</dbReference>
<dbReference type="SUPFAM" id="SSF56112">
    <property type="entry name" value="Protein kinase-like (PK-like)"/>
    <property type="match status" value="1"/>
</dbReference>
<accession>A0A139HX20</accession>
<sequence length="630" mass="69348">MLNPDAEAKAEAKAEATTTTTSRPDLIAQFAARYAGDTQSFTSSAAVAVAANANANAAQQHHQPAHFQANDASTSSTLLNVFTLTPANLPALESMCRLSEAATRQPPAQSYLHARQFIQPDPPQTLASALGLRDTSPLSVHGSFANDDSTSPPAQPHNAIVNSCSWLVSLAHVIRDPKLGWVLGRDVEKADLLLKPRGKTMVRSVHAVFRYNQSGQLQLYALRSGVTLDGTTLAPEHALTLHAERHIIGIADMTFTFHSARRHHEDAAFRERLQHWADQLSLNIHPHKYLCATPQHEEDILAGRYRVAAVAGVGGFHSVHDGRTTIFAAADIETGTAVAIKTCKRFDSESTKSVADEAAIYSNITSAMPASPSVADFIIRLHDVVPPLRPRDFNERDTIHFVFSPLADSDLHSHHFGAQGHQSVAIAQCLLALQWLHSIHWIHRDIKPGNIGVQSNPFRIVLLDLAQAVNTRTSPDACTPRPGSCGTIGYLAPELENAVFCPSPAVPRYNAKVDIFALGVIAFDLLCQPPFNHQQQQLKWVRNPNPFMDEHGRECQKFKSAIQQLRKSEQDSKEFLISQMLEPDPTARLDVDGALRHPFLEPVVREQRMKLVEAKEAQTRPGEKRQRNET</sequence>
<dbReference type="Pfam" id="PF00069">
    <property type="entry name" value="Pkinase"/>
    <property type="match status" value="1"/>
</dbReference>
<evidence type="ECO:0000256" key="1">
    <source>
        <dbReference type="ARBA" id="ARBA00005575"/>
    </source>
</evidence>
<dbReference type="OrthoDB" id="3644485at2759"/>
<name>A0A139HX20_9PEZI</name>
<dbReference type="Gene3D" id="1.10.510.10">
    <property type="entry name" value="Transferase(Phosphotransferase) domain 1"/>
    <property type="match status" value="1"/>
</dbReference>
<evidence type="ECO:0000259" key="3">
    <source>
        <dbReference type="PROSITE" id="PS50006"/>
    </source>
</evidence>
<evidence type="ECO:0000313" key="6">
    <source>
        <dbReference type="Proteomes" id="UP000070133"/>
    </source>
</evidence>
<dbReference type="GO" id="GO:0044773">
    <property type="term" value="P:mitotic DNA damage checkpoint signaling"/>
    <property type="evidence" value="ECO:0007669"/>
    <property type="project" value="TreeGrafter"/>
</dbReference>
<evidence type="ECO:0000313" key="5">
    <source>
        <dbReference type="EMBL" id="KXT06933.1"/>
    </source>
</evidence>
<dbReference type="Proteomes" id="UP000070133">
    <property type="component" value="Unassembled WGS sequence"/>
</dbReference>
<dbReference type="PANTHER" id="PTHR44167:SF24">
    <property type="entry name" value="SERINE_THREONINE-PROTEIN KINASE CHK2"/>
    <property type="match status" value="1"/>
</dbReference>
<proteinExistence type="inferred from homology"/>
<dbReference type="InterPro" id="IPR000253">
    <property type="entry name" value="FHA_dom"/>
</dbReference>
<dbReference type="InterPro" id="IPR011009">
    <property type="entry name" value="Kinase-like_dom_sf"/>
</dbReference>
<keyword evidence="6" id="KW-1185">Reference proteome</keyword>
<dbReference type="SMART" id="SM00220">
    <property type="entry name" value="S_TKc"/>
    <property type="match status" value="1"/>
</dbReference>
<dbReference type="PROSITE" id="PS50006">
    <property type="entry name" value="FHA_DOMAIN"/>
    <property type="match status" value="1"/>
</dbReference>
<gene>
    <name evidence="5" type="ORF">AC578_7335</name>
</gene>
<dbReference type="GO" id="GO:0005634">
    <property type="term" value="C:nucleus"/>
    <property type="evidence" value="ECO:0007669"/>
    <property type="project" value="TreeGrafter"/>
</dbReference>
<evidence type="ECO:0008006" key="7">
    <source>
        <dbReference type="Google" id="ProtNLM"/>
    </source>
</evidence>
<feature type="domain" description="FHA" evidence="3">
    <location>
        <begin position="181"/>
        <end position="233"/>
    </location>
</feature>
<dbReference type="InterPro" id="IPR000719">
    <property type="entry name" value="Prot_kinase_dom"/>
</dbReference>
<feature type="compositionally biased region" description="Basic and acidic residues" evidence="2">
    <location>
        <begin position="1"/>
        <end position="14"/>
    </location>
</feature>
<protein>
    <recommendedName>
        <fullName evidence="7">Protein kinase domain-containing protein</fullName>
    </recommendedName>
</protein>
<dbReference type="STRING" id="321146.A0A139HX20"/>
<feature type="domain" description="Protein kinase" evidence="4">
    <location>
        <begin position="305"/>
        <end position="600"/>
    </location>
</feature>
<dbReference type="GO" id="GO:0004674">
    <property type="term" value="F:protein serine/threonine kinase activity"/>
    <property type="evidence" value="ECO:0007669"/>
    <property type="project" value="TreeGrafter"/>
</dbReference>
<comment type="similarity">
    <text evidence="1">Belongs to the protein kinase superfamily. CAMK Ser/Thr protein kinase family. CHEK2 subfamily.</text>
</comment>
<dbReference type="AlphaFoldDB" id="A0A139HX20"/>
<dbReference type="PROSITE" id="PS50011">
    <property type="entry name" value="PROTEIN_KINASE_DOM"/>
    <property type="match status" value="1"/>
</dbReference>
<evidence type="ECO:0000256" key="2">
    <source>
        <dbReference type="SAM" id="MobiDB-lite"/>
    </source>
</evidence>
<dbReference type="GO" id="GO:0005524">
    <property type="term" value="F:ATP binding"/>
    <property type="evidence" value="ECO:0007669"/>
    <property type="project" value="InterPro"/>
</dbReference>